<dbReference type="EMBL" id="QAOG01000004">
    <property type="protein sequence ID" value="PTQ59946.1"/>
    <property type="molecule type" value="Genomic_DNA"/>
</dbReference>
<gene>
    <name evidence="2" type="ORF">C8J26_2801</name>
</gene>
<keyword evidence="1" id="KW-1133">Transmembrane helix</keyword>
<sequence length="417" mass="45072">MKRWTWILHRIARQIWFRAGVISLLSVALAILAGIITPYLPYTFDVDIGQRSVGTILQIMASSMLAVTTFSLTAMVSAYSSATQLATPRATQLMVSDPTSQNALSTFLGAFVFSMVGIVGLNTSAYGHDGRIILFAATVVIIMLVVGTLLRWIGHITAFGRMADVIDRVEEAATRAMTGFAAAPHLGGRAAIAVPPGAVAIAGSQTGYVTHIDVAALRAIAERNKFGIHVGVLPGTMVHPMRDLVHVEGPVDDAVRAALIRSFTIERHRSFDQDPRLGLIALSEIASRALAPATNDPGTGIEVLNALLRVFLTLRSQPTNASGENTGRHRVYLGRPSLDDMLTDAFGPILREGGKEVEVSLRLTNTLAAMHANLPLMRKPIESWAARHAKRVGETMEDPDDIVVFEQTYRQLWPAIA</sequence>
<reference evidence="2 3" key="1">
    <citation type="submission" date="2018-04" db="EMBL/GenBank/DDBJ databases">
        <title>Genomic Encyclopedia of Type Strains, Phase III (KMG-III): the genomes of soil and plant-associated and newly described type strains.</title>
        <authorList>
            <person name="Whitman W."/>
        </authorList>
    </citation>
    <scope>NUCLEOTIDE SEQUENCE [LARGE SCALE GENOMIC DNA]</scope>
    <source>
        <strain evidence="2 3">MA101b</strain>
    </source>
</reference>
<name>A0A2T5GKV5_9SPHN</name>
<feature type="transmembrane region" description="Helical" evidence="1">
    <location>
        <begin position="103"/>
        <end position="126"/>
    </location>
</feature>
<dbReference type="Proteomes" id="UP000244189">
    <property type="component" value="Unassembled WGS sequence"/>
</dbReference>
<proteinExistence type="predicted"/>
<dbReference type="Pfam" id="PF10011">
    <property type="entry name" value="DUF2254"/>
    <property type="match status" value="1"/>
</dbReference>
<accession>A0A2T5GKV5</accession>
<evidence type="ECO:0000256" key="1">
    <source>
        <dbReference type="SAM" id="Phobius"/>
    </source>
</evidence>
<evidence type="ECO:0000313" key="2">
    <source>
        <dbReference type="EMBL" id="PTQ59946.1"/>
    </source>
</evidence>
<dbReference type="RefSeq" id="WP_107958773.1">
    <property type="nucleotide sequence ID" value="NZ_JASPFP010000001.1"/>
</dbReference>
<evidence type="ECO:0000313" key="3">
    <source>
        <dbReference type="Proteomes" id="UP000244189"/>
    </source>
</evidence>
<dbReference type="InterPro" id="IPR018723">
    <property type="entry name" value="DUF2254_membrane"/>
</dbReference>
<dbReference type="AlphaFoldDB" id="A0A2T5GKV5"/>
<keyword evidence="3" id="KW-1185">Reference proteome</keyword>
<feature type="transmembrane region" description="Helical" evidence="1">
    <location>
        <begin position="15"/>
        <end position="36"/>
    </location>
</feature>
<feature type="transmembrane region" description="Helical" evidence="1">
    <location>
        <begin position="132"/>
        <end position="153"/>
    </location>
</feature>
<keyword evidence="1" id="KW-0472">Membrane</keyword>
<protein>
    <submittedName>
        <fullName evidence="2">Putative membrane protein</fullName>
    </submittedName>
</protein>
<comment type="caution">
    <text evidence="2">The sequence shown here is derived from an EMBL/GenBank/DDBJ whole genome shotgun (WGS) entry which is preliminary data.</text>
</comment>
<feature type="transmembrane region" description="Helical" evidence="1">
    <location>
        <begin position="56"/>
        <end position="82"/>
    </location>
</feature>
<keyword evidence="1" id="KW-0812">Transmembrane</keyword>
<organism evidence="2 3">
    <name type="scientific">Sphingomonas aurantiaca</name>
    <dbReference type="NCBI Taxonomy" id="185949"/>
    <lineage>
        <taxon>Bacteria</taxon>
        <taxon>Pseudomonadati</taxon>
        <taxon>Pseudomonadota</taxon>
        <taxon>Alphaproteobacteria</taxon>
        <taxon>Sphingomonadales</taxon>
        <taxon>Sphingomonadaceae</taxon>
        <taxon>Sphingomonas</taxon>
    </lineage>
</organism>